<evidence type="ECO:0000313" key="3">
    <source>
        <dbReference type="EMBL" id="KAE9359328.1"/>
    </source>
</evidence>
<dbReference type="AlphaFoldDB" id="A0A6A3P8N3"/>
<name>A0A6A3P8N3_9STRA</name>
<sequence length="53" mass="5862">MLKRYFRLLDHLSADGEDLADYLPSRTTHRKLAGILDSLATQSLSPSASKLMG</sequence>
<protein>
    <submittedName>
        <fullName evidence="2">Uncharacterized protein</fullName>
    </submittedName>
</protein>
<evidence type="ECO:0000313" key="2">
    <source>
        <dbReference type="EMBL" id="KAE9052124.1"/>
    </source>
</evidence>
<dbReference type="Proteomes" id="UP000434957">
    <property type="component" value="Unassembled WGS sequence"/>
</dbReference>
<accession>A0A6A3P8N3</accession>
<keyword evidence="5" id="KW-1185">Reference proteome</keyword>
<gene>
    <name evidence="2" type="ORF">PR001_g803</name>
    <name evidence="1" type="ORF">PR002_g691</name>
    <name evidence="3" type="ORF">PR003_g813</name>
</gene>
<dbReference type="EMBL" id="QXFV01000022">
    <property type="protein sequence ID" value="KAE9052124.1"/>
    <property type="molecule type" value="Genomic_DNA"/>
</dbReference>
<evidence type="ECO:0000313" key="4">
    <source>
        <dbReference type="Proteomes" id="UP000429607"/>
    </source>
</evidence>
<reference evidence="4 6" key="1">
    <citation type="submission" date="2018-09" db="EMBL/GenBank/DDBJ databases">
        <title>Genomic investigation of the strawberry pathogen Phytophthora fragariae indicates pathogenicity is determined by transcriptional variation in three key races.</title>
        <authorList>
            <person name="Adams T.M."/>
            <person name="Armitage A.D."/>
            <person name="Sobczyk M.K."/>
            <person name="Bates H.J."/>
            <person name="Dunwell J.M."/>
            <person name="Nellist C.F."/>
            <person name="Harrison R.J."/>
        </authorList>
    </citation>
    <scope>NUCLEOTIDE SEQUENCE [LARGE SCALE GENOMIC DNA]</scope>
    <source>
        <strain evidence="2 4">SCRP249</strain>
        <strain evidence="1 6">SCRP324</strain>
        <strain evidence="3 5">SCRP333</strain>
    </source>
</reference>
<evidence type="ECO:0000313" key="1">
    <source>
        <dbReference type="EMBL" id="KAE9048038.1"/>
    </source>
</evidence>
<evidence type="ECO:0000313" key="6">
    <source>
        <dbReference type="Proteomes" id="UP000435112"/>
    </source>
</evidence>
<dbReference type="Proteomes" id="UP000429607">
    <property type="component" value="Unassembled WGS sequence"/>
</dbReference>
<dbReference type="Proteomes" id="UP000435112">
    <property type="component" value="Unassembled WGS sequence"/>
</dbReference>
<dbReference type="EMBL" id="QXFU01000017">
    <property type="protein sequence ID" value="KAE9048038.1"/>
    <property type="molecule type" value="Genomic_DNA"/>
</dbReference>
<evidence type="ECO:0000313" key="5">
    <source>
        <dbReference type="Proteomes" id="UP000434957"/>
    </source>
</evidence>
<comment type="caution">
    <text evidence="2">The sequence shown here is derived from an EMBL/GenBank/DDBJ whole genome shotgun (WGS) entry which is preliminary data.</text>
</comment>
<dbReference type="EMBL" id="QXFT01000019">
    <property type="protein sequence ID" value="KAE9359328.1"/>
    <property type="molecule type" value="Genomic_DNA"/>
</dbReference>
<proteinExistence type="predicted"/>
<dbReference type="OrthoDB" id="95447at2759"/>
<organism evidence="2 4">
    <name type="scientific">Phytophthora rubi</name>
    <dbReference type="NCBI Taxonomy" id="129364"/>
    <lineage>
        <taxon>Eukaryota</taxon>
        <taxon>Sar</taxon>
        <taxon>Stramenopiles</taxon>
        <taxon>Oomycota</taxon>
        <taxon>Peronosporomycetes</taxon>
        <taxon>Peronosporales</taxon>
        <taxon>Peronosporaceae</taxon>
        <taxon>Phytophthora</taxon>
    </lineage>
</organism>